<evidence type="ECO:0000313" key="4">
    <source>
        <dbReference type="Proteomes" id="UP001295423"/>
    </source>
</evidence>
<keyword evidence="4" id="KW-1185">Reference proteome</keyword>
<feature type="compositionally biased region" description="Polar residues" evidence="1">
    <location>
        <begin position="14"/>
        <end position="26"/>
    </location>
</feature>
<dbReference type="EMBL" id="CAKOGP040001747">
    <property type="protein sequence ID" value="CAJ1948463.1"/>
    <property type="molecule type" value="Genomic_DNA"/>
</dbReference>
<feature type="region of interest" description="Disordered" evidence="1">
    <location>
        <begin position="319"/>
        <end position="354"/>
    </location>
</feature>
<evidence type="ECO:0000256" key="1">
    <source>
        <dbReference type="SAM" id="MobiDB-lite"/>
    </source>
</evidence>
<proteinExistence type="predicted"/>
<comment type="caution">
    <text evidence="3">The sequence shown here is derived from an EMBL/GenBank/DDBJ whole genome shotgun (WGS) entry which is preliminary data.</text>
</comment>
<dbReference type="Pfam" id="PF20710">
    <property type="entry name" value="DUF6824"/>
    <property type="match status" value="1"/>
</dbReference>
<feature type="compositionally biased region" description="Basic and acidic residues" evidence="1">
    <location>
        <begin position="335"/>
        <end position="354"/>
    </location>
</feature>
<feature type="domain" description="DUF6824" evidence="2">
    <location>
        <begin position="32"/>
        <end position="116"/>
    </location>
</feature>
<sequence length="354" mass="38429">MEESAADGNKEATKSSSDVSDQPTPVQRTANDILCGRGVPILNYHGNIRLHNIIDSYRGSYLKSDRKEKPVLVRQIVREIKAGGARFLKRSSGNDSDSWVEVSDSYAHEKVSHALRCKKAAAKSGSTSTSASAIKASLAGPSSGGAQVQQPQEAPPNIFQTMQLSSAFPSLRGSFQQPFQQSQLQYRQNPFAYALPPSLLAIDPSIERTNALSRLTSPRLELASQMEAARNPFAYLNSNMNSNVPSFGYENIFPPNPALAGLTRSTVDSLSTSIRQQRELLQRQMLFAQALPSTAQTSANTPNEQMQALQRLRQAHALGQNPIVPTQQGLVHTISRKDTTADGSPGKDKVKGAK</sequence>
<name>A0AAD2JGL6_9STRA</name>
<dbReference type="Proteomes" id="UP001295423">
    <property type="component" value="Unassembled WGS sequence"/>
</dbReference>
<accession>A0AAD2JGL6</accession>
<feature type="region of interest" description="Disordered" evidence="1">
    <location>
        <begin position="1"/>
        <end position="26"/>
    </location>
</feature>
<evidence type="ECO:0000313" key="3">
    <source>
        <dbReference type="EMBL" id="CAJ1948463.1"/>
    </source>
</evidence>
<evidence type="ECO:0000259" key="2">
    <source>
        <dbReference type="Pfam" id="PF20710"/>
    </source>
</evidence>
<dbReference type="AlphaFoldDB" id="A0AAD2JGL6"/>
<organism evidence="3 4">
    <name type="scientific">Cylindrotheca closterium</name>
    <dbReference type="NCBI Taxonomy" id="2856"/>
    <lineage>
        <taxon>Eukaryota</taxon>
        <taxon>Sar</taxon>
        <taxon>Stramenopiles</taxon>
        <taxon>Ochrophyta</taxon>
        <taxon>Bacillariophyta</taxon>
        <taxon>Bacillariophyceae</taxon>
        <taxon>Bacillariophycidae</taxon>
        <taxon>Bacillariales</taxon>
        <taxon>Bacillariaceae</taxon>
        <taxon>Cylindrotheca</taxon>
    </lineage>
</organism>
<gene>
    <name evidence="3" type="ORF">CYCCA115_LOCUS11629</name>
</gene>
<dbReference type="InterPro" id="IPR049227">
    <property type="entry name" value="DUF6824"/>
</dbReference>
<protein>
    <recommendedName>
        <fullName evidence="2">DUF6824 domain-containing protein</fullName>
    </recommendedName>
</protein>
<reference evidence="3" key="1">
    <citation type="submission" date="2023-08" db="EMBL/GenBank/DDBJ databases">
        <authorList>
            <person name="Audoor S."/>
            <person name="Bilcke G."/>
        </authorList>
    </citation>
    <scope>NUCLEOTIDE SEQUENCE</scope>
</reference>